<reference evidence="10" key="1">
    <citation type="journal article" date="2010" name="Nat. Biotechnol.">
        <title>Draft genome sequence of the oilseed species Ricinus communis.</title>
        <authorList>
            <person name="Chan A.P."/>
            <person name="Crabtree J."/>
            <person name="Zhao Q."/>
            <person name="Lorenzi H."/>
            <person name="Orvis J."/>
            <person name="Puiu D."/>
            <person name="Melake-Berhan A."/>
            <person name="Jones K.M."/>
            <person name="Redman J."/>
            <person name="Chen G."/>
            <person name="Cahoon E.B."/>
            <person name="Gedil M."/>
            <person name="Stanke M."/>
            <person name="Haas B.J."/>
            <person name="Wortman J.R."/>
            <person name="Fraser-Liggett C.M."/>
            <person name="Ravel J."/>
            <person name="Rabinowicz P.D."/>
        </authorList>
    </citation>
    <scope>NUCLEOTIDE SEQUENCE [LARGE SCALE GENOMIC DNA]</scope>
    <source>
        <strain evidence="10">cv. Hale</strain>
    </source>
</reference>
<dbReference type="InParanoid" id="B9TD77"/>
<evidence type="ECO:0000256" key="2">
    <source>
        <dbReference type="ARBA" id="ARBA00008683"/>
    </source>
</evidence>
<organism evidence="9 10">
    <name type="scientific">Ricinus communis</name>
    <name type="common">Castor bean</name>
    <dbReference type="NCBI Taxonomy" id="3988"/>
    <lineage>
        <taxon>Eukaryota</taxon>
        <taxon>Viridiplantae</taxon>
        <taxon>Streptophyta</taxon>
        <taxon>Embryophyta</taxon>
        <taxon>Tracheophyta</taxon>
        <taxon>Spermatophyta</taxon>
        <taxon>Magnoliopsida</taxon>
        <taxon>eudicotyledons</taxon>
        <taxon>Gunneridae</taxon>
        <taxon>Pentapetalae</taxon>
        <taxon>rosids</taxon>
        <taxon>fabids</taxon>
        <taxon>Malpighiales</taxon>
        <taxon>Euphorbiaceae</taxon>
        <taxon>Acalyphoideae</taxon>
        <taxon>Acalypheae</taxon>
        <taxon>Ricinus</taxon>
    </lineage>
</organism>
<dbReference type="eggNOG" id="ENOG502QQH5">
    <property type="taxonomic scope" value="Eukaryota"/>
</dbReference>
<name>B9TD77_RICCO</name>
<dbReference type="EC" id="3.1.3.2" evidence="9"/>
<dbReference type="EMBL" id="EQ977946">
    <property type="protein sequence ID" value="EEF26187.1"/>
    <property type="molecule type" value="Genomic_DNA"/>
</dbReference>
<dbReference type="InterPro" id="IPR004635">
    <property type="entry name" value="Pept_S49_SppA"/>
</dbReference>
<evidence type="ECO:0000256" key="5">
    <source>
        <dbReference type="ARBA" id="ARBA00022825"/>
    </source>
</evidence>
<dbReference type="Proteomes" id="UP000008311">
    <property type="component" value="Unassembled WGS sequence"/>
</dbReference>
<feature type="active site" description="Proton donor/acceptor" evidence="7">
    <location>
        <position position="156"/>
    </location>
</feature>
<proteinExistence type="inferred from homology"/>
<dbReference type="InterPro" id="IPR029045">
    <property type="entry name" value="ClpP/crotonase-like_dom_sf"/>
</dbReference>
<dbReference type="GO" id="GO:0004252">
    <property type="term" value="F:serine-type endopeptidase activity"/>
    <property type="evidence" value="ECO:0000318"/>
    <property type="project" value="GO_Central"/>
</dbReference>
<comment type="similarity">
    <text evidence="2">Belongs to the peptidase S49 family.</text>
</comment>
<dbReference type="PIRSF" id="PIRSF001217">
    <property type="entry name" value="Protease_4_SppA"/>
    <property type="match status" value="1"/>
</dbReference>
<dbReference type="NCBIfam" id="TIGR00706">
    <property type="entry name" value="SppA_dom"/>
    <property type="match status" value="1"/>
</dbReference>
<protein>
    <submittedName>
        <fullName evidence="9">Protease, putative</fullName>
        <ecNumber evidence="9">3.1.3.2</ecNumber>
    </submittedName>
</protein>
<feature type="domain" description="Peptidase S49" evidence="8">
    <location>
        <begin position="88"/>
        <end position="244"/>
    </location>
</feature>
<accession>B9TD77</accession>
<dbReference type="AlphaFoldDB" id="B9TD77"/>
<keyword evidence="3 9" id="KW-0645">Protease</keyword>
<evidence type="ECO:0000313" key="9">
    <source>
        <dbReference type="EMBL" id="EEF26187.1"/>
    </source>
</evidence>
<keyword evidence="10" id="KW-1185">Reference proteome</keyword>
<feature type="active site" description="Nucleophile" evidence="7">
    <location>
        <position position="357"/>
    </location>
</feature>
<keyword evidence="5" id="KW-0720">Serine protease</keyword>
<comment type="subcellular location">
    <subcellularLocation>
        <location evidence="1">Membrane</location>
    </subcellularLocation>
</comment>
<dbReference type="CDD" id="cd07023">
    <property type="entry name" value="S49_Sppa_N_C"/>
    <property type="match status" value="1"/>
</dbReference>
<keyword evidence="4 9" id="KW-0378">Hydrolase</keyword>
<evidence type="ECO:0000256" key="6">
    <source>
        <dbReference type="ARBA" id="ARBA00023136"/>
    </source>
</evidence>
<gene>
    <name evidence="9" type="ORF">RCOM_1902780</name>
</gene>
<dbReference type="CDD" id="cd07018">
    <property type="entry name" value="S49_SppA_67K_type"/>
    <property type="match status" value="1"/>
</dbReference>
<dbReference type="InterPro" id="IPR004634">
    <property type="entry name" value="Pept_S49_pIV"/>
</dbReference>
<dbReference type="GO" id="GO:0016020">
    <property type="term" value="C:membrane"/>
    <property type="evidence" value="ECO:0007669"/>
    <property type="project" value="UniProtKB-SubCell"/>
</dbReference>
<dbReference type="PANTHER" id="PTHR33209">
    <property type="entry name" value="PROTEASE 4"/>
    <property type="match status" value="1"/>
</dbReference>
<dbReference type="PANTHER" id="PTHR33209:SF1">
    <property type="entry name" value="PEPTIDASE S49 DOMAIN-CONTAINING PROTEIN"/>
    <property type="match status" value="1"/>
</dbReference>
<dbReference type="SUPFAM" id="SSF52096">
    <property type="entry name" value="ClpP/crotonase"/>
    <property type="match status" value="2"/>
</dbReference>
<dbReference type="InterPro" id="IPR047272">
    <property type="entry name" value="S49_SppA_C"/>
</dbReference>
<evidence type="ECO:0000256" key="3">
    <source>
        <dbReference type="ARBA" id="ARBA00022670"/>
    </source>
</evidence>
<dbReference type="Gene3D" id="6.20.330.10">
    <property type="match status" value="1"/>
</dbReference>
<keyword evidence="6" id="KW-0472">Membrane</keyword>
<evidence type="ECO:0000256" key="4">
    <source>
        <dbReference type="ARBA" id="ARBA00022801"/>
    </source>
</evidence>
<evidence type="ECO:0000313" key="10">
    <source>
        <dbReference type="Proteomes" id="UP000008311"/>
    </source>
</evidence>
<dbReference type="GO" id="GO:0006465">
    <property type="term" value="P:signal peptide processing"/>
    <property type="evidence" value="ECO:0007669"/>
    <property type="project" value="InterPro"/>
</dbReference>
<dbReference type="GO" id="GO:0003993">
    <property type="term" value="F:acid phosphatase activity"/>
    <property type="evidence" value="ECO:0007669"/>
    <property type="project" value="UniProtKB-EC"/>
</dbReference>
<evidence type="ECO:0000259" key="8">
    <source>
        <dbReference type="Pfam" id="PF01343"/>
    </source>
</evidence>
<dbReference type="Pfam" id="PF01343">
    <property type="entry name" value="Peptidase_S49"/>
    <property type="match status" value="2"/>
</dbReference>
<dbReference type="STRING" id="3988.B9TD77"/>
<evidence type="ECO:0000256" key="1">
    <source>
        <dbReference type="ARBA" id="ARBA00004370"/>
    </source>
</evidence>
<dbReference type="InterPro" id="IPR047217">
    <property type="entry name" value="S49_SppA_67K_type_N"/>
</dbReference>
<evidence type="ECO:0000256" key="7">
    <source>
        <dbReference type="PIRSR" id="PIRSR001217-1"/>
    </source>
</evidence>
<dbReference type="InterPro" id="IPR002142">
    <property type="entry name" value="Peptidase_S49"/>
</dbReference>
<feature type="non-terminal residue" evidence="9">
    <location>
        <position position="1"/>
    </location>
</feature>
<sequence>ESQRVPAQAALILSPAGNVVDQASYIDPLSSLVSGDPEIRETLLADMIKAIDTAAKDARIKVLVIQTDAMEYAGLSKLQELAQAIARFRETGKPVIATGDNFNQDQYWLAAQADRVVMNPMGEVLLQGYGVYTPFFKQALDKLDVDFHVFRVGTYKSAVEPFLRDDMSAEVKQNHLVWLNTLWQQYKDGVAARRKIGVERIDDYVNHIDRALAASNGDAGKAAVDAKLVDTLQTREEFNRAMVDQVGEDDDGLYNAVDFRDYLTATRSLPGGHDKIGVIVASGMILDGEQRAGLVGGDTLSDLLRQARDDDDVKAVVLRVDSEGGSAFASEIIRQQLLELQAADKPVVVSMGSVAASGGYWISASADEVWATPATITGSIGIFGAFPTVDKSLAKLGVHTDGVGTTAIADAFRVDRPVSPAVAGAIQSGIEAGYQRFLTVVAEGREMDKAAVDKIGQGQVWAGSDAQRIGLVDHLGGLEDAVGAAAKLAELKDYQQELIEPPRSPQELLIERLSGVAEKLSLASHIDVHRPGAFGLTRSLGPLAPLWREWQRMSLWNDPRATYVFCGECARL</sequence>
<dbReference type="Gene3D" id="3.90.226.10">
    <property type="entry name" value="2-enoyl-CoA Hydratase, Chain A, domain 1"/>
    <property type="match status" value="3"/>
</dbReference>
<dbReference type="NCBIfam" id="TIGR00705">
    <property type="entry name" value="SppA_67K"/>
    <property type="match status" value="1"/>
</dbReference>
<feature type="domain" description="Peptidase S49" evidence="8">
    <location>
        <begin position="341"/>
        <end position="492"/>
    </location>
</feature>